<reference evidence="2" key="1">
    <citation type="submission" date="2019-02" db="EMBL/GenBank/DDBJ databases">
        <title>Isolation and identification of novel species under the genus Muribaculum.</title>
        <authorList>
            <person name="Miyake S."/>
            <person name="Ding Y."/>
            <person name="Low A."/>
            <person name="Soh M."/>
            <person name="Seedorf H."/>
        </authorList>
    </citation>
    <scope>NUCLEOTIDE SEQUENCE [LARGE SCALE GENOMIC DNA]</scope>
    <source>
        <strain evidence="2">H5</strain>
    </source>
</reference>
<dbReference type="KEGG" id="ddb:E7747_08665"/>
<keyword evidence="2" id="KW-1185">Reference proteome</keyword>
<proteinExistence type="predicted"/>
<dbReference type="EMBL" id="CP039396">
    <property type="protein sequence ID" value="QCD42348.1"/>
    <property type="molecule type" value="Genomic_DNA"/>
</dbReference>
<protein>
    <recommendedName>
        <fullName evidence="3">Outer membrane protein beta-barrel domain-containing protein</fullName>
    </recommendedName>
</protein>
<organism evidence="1 2">
    <name type="scientific">Duncaniella dubosii</name>
    <dbReference type="NCBI Taxonomy" id="2518971"/>
    <lineage>
        <taxon>Bacteria</taxon>
        <taxon>Pseudomonadati</taxon>
        <taxon>Bacteroidota</taxon>
        <taxon>Bacteroidia</taxon>
        <taxon>Bacteroidales</taxon>
        <taxon>Muribaculaceae</taxon>
        <taxon>Duncaniella</taxon>
    </lineage>
</organism>
<sequence>MKKILSEITIVVVLIVVGTVQGFAHRNFYNRIEFGAGNAWTFVLMEGLSMTLNQITDKPLSEATLRFGVPSSEFGNLNSYQGFDDWNRDRFVDISEDEEYGDDGAISLHGRNLFSNIIVGDKAGYISDNLGFWNYCVYGAAYYNLTQYKVMENEVDYIPVNTQRVQLGGGAMLILGSIESSGRFIIDGGLRYNIPVYFGGKDMEESASDMLGKGISSHYMFKYSYQNSIAVGFTFDVMHYNIFKDSSLVGDTSKMFEFGITLSLLFR</sequence>
<dbReference type="AlphaFoldDB" id="A0A4V1D3A7"/>
<name>A0A4V1D3A7_9BACT</name>
<gene>
    <name evidence="1" type="ORF">E7747_08665</name>
</gene>
<dbReference type="Proteomes" id="UP000297149">
    <property type="component" value="Chromosome"/>
</dbReference>
<evidence type="ECO:0000313" key="1">
    <source>
        <dbReference type="EMBL" id="QCD42348.1"/>
    </source>
</evidence>
<accession>A0A4V1D3A7</accession>
<evidence type="ECO:0008006" key="3">
    <source>
        <dbReference type="Google" id="ProtNLM"/>
    </source>
</evidence>
<evidence type="ECO:0000313" key="2">
    <source>
        <dbReference type="Proteomes" id="UP000297149"/>
    </source>
</evidence>
<dbReference type="RefSeq" id="WP_136415445.1">
    <property type="nucleotide sequence ID" value="NZ_CP039396.1"/>
</dbReference>